<dbReference type="InterPro" id="IPR011330">
    <property type="entry name" value="Glyco_hydro/deAcase_b/a-brl"/>
</dbReference>
<organism evidence="2 3">
    <name type="scientific">Virgibacillus subterraneus</name>
    <dbReference type="NCBI Taxonomy" id="621109"/>
    <lineage>
        <taxon>Bacteria</taxon>
        <taxon>Bacillati</taxon>
        <taxon>Bacillota</taxon>
        <taxon>Bacilli</taxon>
        <taxon>Bacillales</taxon>
        <taxon>Bacillaceae</taxon>
        <taxon>Virgibacillus</taxon>
    </lineage>
</organism>
<feature type="domain" description="NodB homology" evidence="1">
    <location>
        <begin position="67"/>
        <end position="248"/>
    </location>
</feature>
<dbReference type="InterPro" id="IPR050248">
    <property type="entry name" value="Polysacc_deacetylase_ArnD"/>
</dbReference>
<gene>
    <name evidence="2" type="ORF">SAMN05216232_0088</name>
</gene>
<dbReference type="PROSITE" id="PS51677">
    <property type="entry name" value="NODB"/>
    <property type="match status" value="1"/>
</dbReference>
<protein>
    <submittedName>
        <fullName evidence="2">Peptidoglycan-N-acetylmuramic acid deacetylase</fullName>
    </submittedName>
</protein>
<dbReference type="Proteomes" id="UP000198733">
    <property type="component" value="Unassembled WGS sequence"/>
</dbReference>
<dbReference type="EMBL" id="FOEH01000011">
    <property type="protein sequence ID" value="SER04540.1"/>
    <property type="molecule type" value="Genomic_DNA"/>
</dbReference>
<keyword evidence="3" id="KW-1185">Reference proteome</keyword>
<dbReference type="RefSeq" id="WP_092506436.1">
    <property type="nucleotide sequence ID" value="NZ_FOEH01000011.1"/>
</dbReference>
<dbReference type="SUPFAM" id="SSF88713">
    <property type="entry name" value="Glycoside hydrolase/deacetylase"/>
    <property type="match status" value="1"/>
</dbReference>
<dbReference type="PANTHER" id="PTHR10587:SF78">
    <property type="entry name" value="PEPTIDOGLYCAN-N-ACETYLMURAMIC ACID DEACETYLASE PDAA"/>
    <property type="match status" value="1"/>
</dbReference>
<comment type="caution">
    <text evidence="2">The sequence shown here is derived from an EMBL/GenBank/DDBJ whole genome shotgun (WGS) entry which is preliminary data.</text>
</comment>
<accession>A0A1H9KZH4</accession>
<dbReference type="InterPro" id="IPR014235">
    <property type="entry name" value="Spore_PdaA"/>
</dbReference>
<name>A0A1H9KZH4_9BACI</name>
<dbReference type="NCBIfam" id="TIGR02884">
    <property type="entry name" value="spore_pdaA"/>
    <property type="match status" value="1"/>
</dbReference>
<dbReference type="PANTHER" id="PTHR10587">
    <property type="entry name" value="GLYCOSYL TRANSFERASE-RELATED"/>
    <property type="match status" value="1"/>
</dbReference>
<sequence length="266" mass="30609">MRKCGFSALIIFLSILTFFSYTEKILASSGYGWGFKKNTEHKIPDIGEYKEILDEFGSYYADDSGEKVLYVTFDNGYEQGYTDEVLDVLQKENVPSAFFLTGHYVKSQPDLVKRMVDEGHIIGNHSYHHPDFTIVSKETMKKELETLEQAVADVSTQKELKYLRPPKGVFNKKTLKWSNELGYIHIFWSLAFTDWNTSEQKGWKYAYENIMKQIHPGAVILLHTVSSDNAQALDKLITELKKQGYTFKSLDHLVLKNMLPAPIYGY</sequence>
<evidence type="ECO:0000313" key="3">
    <source>
        <dbReference type="Proteomes" id="UP000198733"/>
    </source>
</evidence>
<proteinExistence type="predicted"/>
<dbReference type="CDD" id="cd10948">
    <property type="entry name" value="CE4_BsPdaA_like"/>
    <property type="match status" value="1"/>
</dbReference>
<evidence type="ECO:0000313" key="2">
    <source>
        <dbReference type="EMBL" id="SER04540.1"/>
    </source>
</evidence>
<reference evidence="2 3" key="1">
    <citation type="submission" date="2016-10" db="EMBL/GenBank/DDBJ databases">
        <authorList>
            <person name="Varghese N."/>
            <person name="Submissions S."/>
        </authorList>
    </citation>
    <scope>NUCLEOTIDE SEQUENCE [LARGE SCALE GENOMIC DNA]</scope>
    <source>
        <strain evidence="2 3">CGMCC 1.7734</strain>
    </source>
</reference>
<dbReference type="InterPro" id="IPR002509">
    <property type="entry name" value="NODB_dom"/>
</dbReference>
<dbReference type="Gene3D" id="3.20.20.370">
    <property type="entry name" value="Glycoside hydrolase/deacetylase"/>
    <property type="match status" value="1"/>
</dbReference>
<dbReference type="Pfam" id="PF01522">
    <property type="entry name" value="Polysacc_deac_1"/>
    <property type="match status" value="1"/>
</dbReference>
<evidence type="ECO:0000259" key="1">
    <source>
        <dbReference type="PROSITE" id="PS51677"/>
    </source>
</evidence>